<feature type="compositionally biased region" description="Polar residues" evidence="1">
    <location>
        <begin position="80"/>
        <end position="92"/>
    </location>
</feature>
<protein>
    <submittedName>
        <fullName evidence="2">Uncharacterized protein</fullName>
    </submittedName>
</protein>
<name>A0AAV4WSM3_9ARAC</name>
<accession>A0AAV4WSM3</accession>
<gene>
    <name evidence="2" type="ORF">CDAR_508301</name>
</gene>
<organism evidence="2 3">
    <name type="scientific">Caerostris darwini</name>
    <dbReference type="NCBI Taxonomy" id="1538125"/>
    <lineage>
        <taxon>Eukaryota</taxon>
        <taxon>Metazoa</taxon>
        <taxon>Ecdysozoa</taxon>
        <taxon>Arthropoda</taxon>
        <taxon>Chelicerata</taxon>
        <taxon>Arachnida</taxon>
        <taxon>Araneae</taxon>
        <taxon>Araneomorphae</taxon>
        <taxon>Entelegynae</taxon>
        <taxon>Araneoidea</taxon>
        <taxon>Araneidae</taxon>
        <taxon>Caerostris</taxon>
    </lineage>
</organism>
<evidence type="ECO:0000313" key="2">
    <source>
        <dbReference type="EMBL" id="GIY85283.1"/>
    </source>
</evidence>
<dbReference type="EMBL" id="BPLQ01015031">
    <property type="protein sequence ID" value="GIY85283.1"/>
    <property type="molecule type" value="Genomic_DNA"/>
</dbReference>
<comment type="caution">
    <text evidence="2">The sequence shown here is derived from an EMBL/GenBank/DDBJ whole genome shotgun (WGS) entry which is preliminary data.</text>
</comment>
<reference evidence="2 3" key="1">
    <citation type="submission" date="2021-06" db="EMBL/GenBank/DDBJ databases">
        <title>Caerostris darwini draft genome.</title>
        <authorList>
            <person name="Kono N."/>
            <person name="Arakawa K."/>
        </authorList>
    </citation>
    <scope>NUCLEOTIDE SEQUENCE [LARGE SCALE GENOMIC DNA]</scope>
</reference>
<feature type="compositionally biased region" description="Basic and acidic residues" evidence="1">
    <location>
        <begin position="67"/>
        <end position="77"/>
    </location>
</feature>
<evidence type="ECO:0000256" key="1">
    <source>
        <dbReference type="SAM" id="MobiDB-lite"/>
    </source>
</evidence>
<proteinExistence type="predicted"/>
<dbReference type="Proteomes" id="UP001054837">
    <property type="component" value="Unassembled WGS sequence"/>
</dbReference>
<sequence>MEHRNCKPRRVSGPRKWPDYPVVRIGFLKEMRRDSVYLRCGLIVVGNPKVLSKGSNSMNTAMCKPSHKGDLFKRADTTEGLFSQESSYQGDQTEADPEPYRDNG</sequence>
<keyword evidence="3" id="KW-1185">Reference proteome</keyword>
<dbReference type="AlphaFoldDB" id="A0AAV4WSM3"/>
<evidence type="ECO:0000313" key="3">
    <source>
        <dbReference type="Proteomes" id="UP001054837"/>
    </source>
</evidence>
<feature type="region of interest" description="Disordered" evidence="1">
    <location>
        <begin position="54"/>
        <end position="104"/>
    </location>
</feature>